<dbReference type="Proteomes" id="UP000617734">
    <property type="component" value="Unassembled WGS sequence"/>
</dbReference>
<gene>
    <name evidence="4" type="ORF">GCM10018781_38110</name>
</gene>
<evidence type="ECO:0000256" key="2">
    <source>
        <dbReference type="SAM" id="MobiDB-lite"/>
    </source>
</evidence>
<evidence type="ECO:0000313" key="4">
    <source>
        <dbReference type="EMBL" id="GHH73522.1"/>
    </source>
</evidence>
<name>A0A919FVU2_9ACTN</name>
<dbReference type="GO" id="GO:0019877">
    <property type="term" value="P:diaminopimelate biosynthetic process"/>
    <property type="evidence" value="ECO:0007669"/>
    <property type="project" value="UniProtKB-ARBA"/>
</dbReference>
<reference evidence="4" key="1">
    <citation type="journal article" date="2014" name="Int. J. Syst. Evol. Microbiol.">
        <title>Complete genome sequence of Corynebacterium casei LMG S-19264T (=DSM 44701T), isolated from a smear-ripened cheese.</title>
        <authorList>
            <consortium name="US DOE Joint Genome Institute (JGI-PGF)"/>
            <person name="Walter F."/>
            <person name="Albersmeier A."/>
            <person name="Kalinowski J."/>
            <person name="Ruckert C."/>
        </authorList>
    </citation>
    <scope>NUCLEOTIDE SEQUENCE</scope>
    <source>
        <strain evidence="4">JCM 4646</strain>
    </source>
</reference>
<organism evidence="4 5">
    <name type="scientific">Kitasatospora indigofera</name>
    <dbReference type="NCBI Taxonomy" id="67307"/>
    <lineage>
        <taxon>Bacteria</taxon>
        <taxon>Bacillati</taxon>
        <taxon>Actinomycetota</taxon>
        <taxon>Actinomycetes</taxon>
        <taxon>Kitasatosporales</taxon>
        <taxon>Streptomycetaceae</taxon>
        <taxon>Kitasatospora</taxon>
    </lineage>
</organism>
<accession>A0A919FVU2</accession>
<dbReference type="SUPFAM" id="SSF55031">
    <property type="entry name" value="Bacterial exopeptidase dimerisation domain"/>
    <property type="match status" value="1"/>
</dbReference>
<dbReference type="GO" id="GO:0050118">
    <property type="term" value="F:N-acetyldiaminopimelate deacetylase activity"/>
    <property type="evidence" value="ECO:0007669"/>
    <property type="project" value="UniProtKB-ARBA"/>
</dbReference>
<dbReference type="Pfam" id="PF01546">
    <property type="entry name" value="Peptidase_M20"/>
    <property type="match status" value="1"/>
</dbReference>
<comment type="caution">
    <text evidence="4">The sequence shown here is derived from an EMBL/GenBank/DDBJ whole genome shotgun (WGS) entry which is preliminary data.</text>
</comment>
<dbReference type="PANTHER" id="PTHR11014">
    <property type="entry name" value="PEPTIDASE M20 FAMILY MEMBER"/>
    <property type="match status" value="1"/>
</dbReference>
<feature type="domain" description="Peptidase M20 dimerisation" evidence="3">
    <location>
        <begin position="238"/>
        <end position="337"/>
    </location>
</feature>
<dbReference type="InterPro" id="IPR036264">
    <property type="entry name" value="Bact_exopeptidase_dim_dom"/>
</dbReference>
<evidence type="ECO:0000259" key="3">
    <source>
        <dbReference type="Pfam" id="PF07687"/>
    </source>
</evidence>
<dbReference type="EMBL" id="BNBO01000020">
    <property type="protein sequence ID" value="GHH73522.1"/>
    <property type="molecule type" value="Genomic_DNA"/>
</dbReference>
<sequence>MTTPSPGRSPGTAGTDSSDSSQSAGRSGRTAGPDRVAGSNRVAGPDSPDSSGRPDGPTTRAAEFYVTLHRDPELSGQEERTAARLAARLAAAGYRVETGIGGHGVAGVLRNGPGPVLMLRAELDALPVEERTGLPYASTARARTAAGEDVPVMHACGHDAHLACLMGAADTLAGARAGWRGTLLVVGQPAEETLRGARAMLADGLYRRFEPPSMVLAQHTVPLPGGMVAHGGGPVTAGGVTLEVVVHGRGGHAAAPHLAVDPLLAAASIVLRLQAVVSQECSPAEQVVLTVGSLRAGGPANLVPDSATLGVTVRAFSAAALERVVAAVRRIVRAEAEASRCPVAPTVEVLAESGVNLPDPGLTATVRAAHLAAFGAQRVADWPPSMATEDFPLFGPAGAGLHGVTDVQTAYWMLGTVGPGQWAAAPGATAAEKLAALPPNHSPAFRPHPGLTLRTGIAALVTAVGAVLPPPEQVAGG</sequence>
<evidence type="ECO:0000256" key="1">
    <source>
        <dbReference type="ARBA" id="ARBA00022801"/>
    </source>
</evidence>
<dbReference type="GeneID" id="95354215"/>
<dbReference type="Gene3D" id="3.30.70.360">
    <property type="match status" value="1"/>
</dbReference>
<evidence type="ECO:0000313" key="5">
    <source>
        <dbReference type="Proteomes" id="UP000617734"/>
    </source>
</evidence>
<dbReference type="FunFam" id="3.30.70.360:FF:000001">
    <property type="entry name" value="N-acetyldiaminopimelate deacetylase"/>
    <property type="match status" value="1"/>
</dbReference>
<keyword evidence="1" id="KW-0378">Hydrolase</keyword>
<dbReference type="InterPro" id="IPR002933">
    <property type="entry name" value="Peptidase_M20"/>
</dbReference>
<reference evidence="4" key="2">
    <citation type="submission" date="2020-09" db="EMBL/GenBank/DDBJ databases">
        <authorList>
            <person name="Sun Q."/>
            <person name="Ohkuma M."/>
        </authorList>
    </citation>
    <scope>NUCLEOTIDE SEQUENCE</scope>
    <source>
        <strain evidence="4">JCM 4646</strain>
    </source>
</reference>
<dbReference type="Pfam" id="PF07687">
    <property type="entry name" value="M20_dimer"/>
    <property type="match status" value="1"/>
</dbReference>
<dbReference type="RefSeq" id="WP_190212057.1">
    <property type="nucleotide sequence ID" value="NZ_BNBO01000020.1"/>
</dbReference>
<dbReference type="InterPro" id="IPR011650">
    <property type="entry name" value="Peptidase_M20_dimer"/>
</dbReference>
<feature type="compositionally biased region" description="Low complexity" evidence="2">
    <location>
        <begin position="9"/>
        <end position="29"/>
    </location>
</feature>
<dbReference type="InterPro" id="IPR017439">
    <property type="entry name" value="Amidohydrolase"/>
</dbReference>
<protein>
    <submittedName>
        <fullName evidence="4">Amidohydrolase</fullName>
    </submittedName>
</protein>
<keyword evidence="5" id="KW-1185">Reference proteome</keyword>
<feature type="region of interest" description="Disordered" evidence="2">
    <location>
        <begin position="1"/>
        <end position="59"/>
    </location>
</feature>
<dbReference type="Gene3D" id="3.40.630.10">
    <property type="entry name" value="Zn peptidases"/>
    <property type="match status" value="1"/>
</dbReference>
<proteinExistence type="predicted"/>
<dbReference type="PANTHER" id="PTHR11014:SF63">
    <property type="entry name" value="METALLOPEPTIDASE, PUTATIVE (AFU_ORTHOLOGUE AFUA_6G09600)-RELATED"/>
    <property type="match status" value="1"/>
</dbReference>
<dbReference type="NCBIfam" id="TIGR01891">
    <property type="entry name" value="amidohydrolases"/>
    <property type="match status" value="1"/>
</dbReference>
<dbReference type="AlphaFoldDB" id="A0A919FVU2"/>
<dbReference type="SUPFAM" id="SSF53187">
    <property type="entry name" value="Zn-dependent exopeptidases"/>
    <property type="match status" value="1"/>
</dbReference>